<dbReference type="Proteomes" id="UP001501532">
    <property type="component" value="Unassembled WGS sequence"/>
</dbReference>
<sequence>MVAGALCAHGAGGIEESGAGDRFVGGLDGVDPLIRRVVGHVGAVAEGDVVDVEEAFFLALFVPDFVAGVAGVEEDGAYGALLPGGLVAVRIAGGVVGGGTGDAFPGELGGDGAVAHAVHVQTEDPLHDGRSGGVQLEPVDALAGGWPSRGWGGGLRRRSGSRSVAARRDSGPEAGPRSSGLGEWVGSQMAPSTGAPPEHLRRAPRRSYA</sequence>
<accession>A0ABP6KX15</accession>
<dbReference type="EMBL" id="BAAAUF010000002">
    <property type="protein sequence ID" value="GAA3025972.1"/>
    <property type="molecule type" value="Genomic_DNA"/>
</dbReference>
<evidence type="ECO:0000313" key="3">
    <source>
        <dbReference type="Proteomes" id="UP001501532"/>
    </source>
</evidence>
<keyword evidence="3" id="KW-1185">Reference proteome</keyword>
<reference evidence="3" key="1">
    <citation type="journal article" date="2019" name="Int. J. Syst. Evol. Microbiol.">
        <title>The Global Catalogue of Microorganisms (GCM) 10K type strain sequencing project: providing services to taxonomists for standard genome sequencing and annotation.</title>
        <authorList>
            <consortium name="The Broad Institute Genomics Platform"/>
            <consortium name="The Broad Institute Genome Sequencing Center for Infectious Disease"/>
            <person name="Wu L."/>
            <person name="Ma J."/>
        </authorList>
    </citation>
    <scope>NUCLEOTIDE SEQUENCE [LARGE SCALE GENOMIC DNA]</scope>
    <source>
        <strain evidence="3">JCM 9091</strain>
    </source>
</reference>
<comment type="caution">
    <text evidence="2">The sequence shown here is derived from an EMBL/GenBank/DDBJ whole genome shotgun (WGS) entry which is preliminary data.</text>
</comment>
<proteinExistence type="predicted"/>
<protein>
    <submittedName>
        <fullName evidence="2">Uncharacterized protein</fullName>
    </submittedName>
</protein>
<name>A0ABP6KX15_9ACTN</name>
<gene>
    <name evidence="2" type="ORF">GCM10010448_04820</name>
</gene>
<evidence type="ECO:0000256" key="1">
    <source>
        <dbReference type="SAM" id="MobiDB-lite"/>
    </source>
</evidence>
<organism evidence="2 3">
    <name type="scientific">Streptomyces glomeratus</name>
    <dbReference type="NCBI Taxonomy" id="284452"/>
    <lineage>
        <taxon>Bacteria</taxon>
        <taxon>Bacillati</taxon>
        <taxon>Actinomycetota</taxon>
        <taxon>Actinomycetes</taxon>
        <taxon>Kitasatosporales</taxon>
        <taxon>Streptomycetaceae</taxon>
        <taxon>Streptomyces</taxon>
    </lineage>
</organism>
<feature type="region of interest" description="Disordered" evidence="1">
    <location>
        <begin position="145"/>
        <end position="209"/>
    </location>
</feature>
<evidence type="ECO:0000313" key="2">
    <source>
        <dbReference type="EMBL" id="GAA3025972.1"/>
    </source>
</evidence>